<evidence type="ECO:0000313" key="2">
    <source>
        <dbReference type="EMBL" id="NUU59841.1"/>
    </source>
</evidence>
<dbReference type="EMBL" id="JABWCS010000193">
    <property type="protein sequence ID" value="NUU59841.1"/>
    <property type="molecule type" value="Genomic_DNA"/>
</dbReference>
<sequence length="243" mass="27200">MLKQTLSAEWLKLRRLRIWIVLLALPVASVLIGSANYAMNQGVLQKEWYSLWTQVGLFYSEFFFPVLIAICCAALCRLEHMNKNWNMIMTAPVSVASIYYAKMVICAVLLLLVQFFFFLLYIAAGHLLGLPAQFSSEVIGWMVRGWIASLSIAALQFSLSLVIRSFALPIGIGLCAAFAGLGMYVAKLGMFFPHSLLSIGMGVLGQGGLSPHQQFIWVLMNLLYFIILSIYSIRRMSQRDVIA</sequence>
<evidence type="ECO:0000256" key="1">
    <source>
        <dbReference type="SAM" id="Phobius"/>
    </source>
</evidence>
<evidence type="ECO:0000313" key="3">
    <source>
        <dbReference type="Proteomes" id="UP000564806"/>
    </source>
</evidence>
<dbReference type="CDD" id="cd21809">
    <property type="entry name" value="ABC-2_lan_permease-like"/>
    <property type="match status" value="1"/>
</dbReference>
<protein>
    <submittedName>
        <fullName evidence="2">ABC transporter permease</fullName>
    </submittedName>
</protein>
<keyword evidence="1" id="KW-0472">Membrane</keyword>
<reference evidence="2" key="1">
    <citation type="submission" date="2020-06" db="EMBL/GenBank/DDBJ databases">
        <title>Paenibacillus sp. nov., isolated from soil.</title>
        <authorList>
            <person name="Seo Y.L."/>
        </authorList>
    </citation>
    <scope>NUCLEOTIDE SEQUENCE [LARGE SCALE GENOMIC DNA]</scope>
    <source>
        <strain evidence="2">JW14</strain>
    </source>
</reference>
<dbReference type="RefSeq" id="WP_175370461.1">
    <property type="nucleotide sequence ID" value="NZ_JABWCS010000193.1"/>
</dbReference>
<gene>
    <name evidence="2" type="ORF">HPT30_05660</name>
</gene>
<dbReference type="Pfam" id="PF12730">
    <property type="entry name" value="ABC2_membrane_4"/>
    <property type="match status" value="1"/>
</dbReference>
<comment type="caution">
    <text evidence="2">The sequence shown here is derived from an EMBL/GenBank/DDBJ whole genome shotgun (WGS) entry which is preliminary data.</text>
</comment>
<dbReference type="AlphaFoldDB" id="A0A850EP72"/>
<feature type="transmembrane region" description="Helical" evidence="1">
    <location>
        <begin position="16"/>
        <end position="37"/>
    </location>
</feature>
<organism evidence="2 3">
    <name type="scientific">Paenibacillus agri</name>
    <dbReference type="NCBI Taxonomy" id="2744309"/>
    <lineage>
        <taxon>Bacteria</taxon>
        <taxon>Bacillati</taxon>
        <taxon>Bacillota</taxon>
        <taxon>Bacilli</taxon>
        <taxon>Bacillales</taxon>
        <taxon>Paenibacillaceae</taxon>
        <taxon>Paenibacillus</taxon>
    </lineage>
</organism>
<feature type="transmembrane region" description="Helical" evidence="1">
    <location>
        <begin position="57"/>
        <end position="78"/>
    </location>
</feature>
<feature type="transmembrane region" description="Helical" evidence="1">
    <location>
        <begin position="214"/>
        <end position="233"/>
    </location>
</feature>
<proteinExistence type="predicted"/>
<dbReference type="Proteomes" id="UP000564806">
    <property type="component" value="Unassembled WGS sequence"/>
</dbReference>
<keyword evidence="1" id="KW-0812">Transmembrane</keyword>
<keyword evidence="1" id="KW-1133">Transmembrane helix</keyword>
<feature type="transmembrane region" description="Helical" evidence="1">
    <location>
        <begin position="143"/>
        <end position="163"/>
    </location>
</feature>
<keyword evidence="3" id="KW-1185">Reference proteome</keyword>
<feature type="transmembrane region" description="Helical" evidence="1">
    <location>
        <begin position="170"/>
        <end position="194"/>
    </location>
</feature>
<feature type="transmembrane region" description="Helical" evidence="1">
    <location>
        <begin position="99"/>
        <end position="123"/>
    </location>
</feature>
<accession>A0A850EP72</accession>
<name>A0A850EP72_9BACL</name>